<evidence type="ECO:0000256" key="6">
    <source>
        <dbReference type="RuleBase" id="RU361187"/>
    </source>
</evidence>
<keyword evidence="2" id="KW-0624">Polysaccharide degradation</keyword>
<dbReference type="EMBL" id="QSKL01000011">
    <property type="protein sequence ID" value="RHE59368.1"/>
    <property type="molecule type" value="Genomic_DNA"/>
</dbReference>
<dbReference type="Proteomes" id="UP000284640">
    <property type="component" value="Unassembled WGS sequence"/>
</dbReference>
<keyword evidence="3 6" id="KW-0378">Hydrolase</keyword>
<reference evidence="10 11" key="1">
    <citation type="submission" date="2018-08" db="EMBL/GenBank/DDBJ databases">
        <title>A genome reference for cultivated species of the human gut microbiota.</title>
        <authorList>
            <person name="Zou Y."/>
            <person name="Xue W."/>
            <person name="Luo G."/>
        </authorList>
    </citation>
    <scope>NUCLEOTIDE SEQUENCE [LARGE SCALE GENOMIC DNA]</scope>
    <source>
        <strain evidence="9 11">AM27-46</strain>
        <strain evidence="8 10">TM10-17</strain>
    </source>
</reference>
<sequence length="538" mass="60445">MKNKVRKILMILSCLISLSFTLSAQNPYLPLWEFIPDGEPYVFEDPDCPGKYRVYIYGSHDNLKWMYCGRDQVVWSAPIEDLTRWRYDGVIFKVNESPELYKLNADGTDDVLFAPDVTVTTDADGKKTYYLFPNNQGGGRNSMIAKSDRPDGPFTVCNWNKERPRETFGCLGFDPAVFVDDDGRVYGYWGFGISHGAELDPATMCTVKPGTEVVENMISGYRQEGIFRFFEASSIRKIEDKYVFIYSRTTAEGEDGLPNASNYTLAYAYSEHPLGPWTYGGTIIDARAREYDEKGNVIASAMPGGNTHGSICKIGEQWYVFYHRQIGTDCYARQAMVSAIDVKVEKGKGGKVVISRGEFNSEGFLLEGLNPMQRISAGLACWHTNPGGIKEVYPHYVYTGSYIRPVYRDNNPYAGDNNHKIPFAPVVNNTSGSIVGYKYLNMNAVPRDKSLQMQLRLKAEDTDGRIRIMLGSPWTTKGGVEIGLVNVKAGSTCREFYASLSIPAKLHKGKQPLFFVFESETEGQSICEFYDFLMLARP</sequence>
<proteinExistence type="inferred from homology"/>
<evidence type="ECO:0000256" key="5">
    <source>
        <dbReference type="ARBA" id="ARBA00023295"/>
    </source>
</evidence>
<organism evidence="8 10">
    <name type="scientific">Bacteroides uniformis</name>
    <dbReference type="NCBI Taxonomy" id="820"/>
    <lineage>
        <taxon>Bacteria</taxon>
        <taxon>Pseudomonadati</taxon>
        <taxon>Bacteroidota</taxon>
        <taxon>Bacteroidia</taxon>
        <taxon>Bacteroidales</taxon>
        <taxon>Bacteroidaceae</taxon>
        <taxon>Bacteroides</taxon>
    </lineage>
</organism>
<keyword evidence="4" id="KW-0119">Carbohydrate metabolism</keyword>
<comment type="caution">
    <text evidence="8">The sequence shown here is derived from an EMBL/GenBank/DDBJ whole genome shotgun (WGS) entry which is preliminary data.</text>
</comment>
<dbReference type="Gene3D" id="2.115.10.20">
    <property type="entry name" value="Glycosyl hydrolase domain, family 43"/>
    <property type="match status" value="1"/>
</dbReference>
<keyword evidence="7" id="KW-0732">Signal</keyword>
<dbReference type="InterPro" id="IPR023296">
    <property type="entry name" value="Glyco_hydro_beta-prop_sf"/>
</dbReference>
<feature type="signal peptide" evidence="7">
    <location>
        <begin position="1"/>
        <end position="24"/>
    </location>
</feature>
<evidence type="ECO:0000313" key="10">
    <source>
        <dbReference type="Proteomes" id="UP000263754"/>
    </source>
</evidence>
<comment type="similarity">
    <text evidence="1 6">Belongs to the glycosyl hydrolase 43 family.</text>
</comment>
<evidence type="ECO:0000313" key="9">
    <source>
        <dbReference type="EMBL" id="RHE59368.1"/>
    </source>
</evidence>
<evidence type="ECO:0000256" key="1">
    <source>
        <dbReference type="ARBA" id="ARBA00009865"/>
    </source>
</evidence>
<dbReference type="EMBL" id="QSOF01000015">
    <property type="protein sequence ID" value="RGI75715.1"/>
    <property type="molecule type" value="Genomic_DNA"/>
</dbReference>
<dbReference type="PANTHER" id="PTHR43772">
    <property type="entry name" value="ENDO-1,4-BETA-XYLANASE"/>
    <property type="match status" value="1"/>
</dbReference>
<dbReference type="RefSeq" id="WP_117963415.1">
    <property type="nucleotide sequence ID" value="NZ_JADNFT010000011.1"/>
</dbReference>
<feature type="chain" id="PRO_5036332215" evidence="7">
    <location>
        <begin position="25"/>
        <end position="538"/>
    </location>
</feature>
<dbReference type="InterPro" id="IPR052176">
    <property type="entry name" value="Glycosyl_Hydrlase_43_Enz"/>
</dbReference>
<dbReference type="InterPro" id="IPR006710">
    <property type="entry name" value="Glyco_hydro_43"/>
</dbReference>
<dbReference type="GO" id="GO:0004553">
    <property type="term" value="F:hydrolase activity, hydrolyzing O-glycosyl compounds"/>
    <property type="evidence" value="ECO:0007669"/>
    <property type="project" value="InterPro"/>
</dbReference>
<dbReference type="AlphaFoldDB" id="A0A374MWS6"/>
<evidence type="ECO:0000313" key="11">
    <source>
        <dbReference type="Proteomes" id="UP000284640"/>
    </source>
</evidence>
<keyword evidence="2" id="KW-0858">Xylan degradation</keyword>
<keyword evidence="5 6" id="KW-0326">Glycosidase</keyword>
<gene>
    <name evidence="9" type="ORF">DW729_12625</name>
    <name evidence="8" type="ORF">DXD90_11635</name>
</gene>
<dbReference type="GO" id="GO:0045493">
    <property type="term" value="P:xylan catabolic process"/>
    <property type="evidence" value="ECO:0007669"/>
    <property type="project" value="UniProtKB-KW"/>
</dbReference>
<evidence type="ECO:0000256" key="2">
    <source>
        <dbReference type="ARBA" id="ARBA00022651"/>
    </source>
</evidence>
<name>A0A374MWS6_BACUN</name>
<accession>A0A374MWS6</accession>
<evidence type="ECO:0000313" key="8">
    <source>
        <dbReference type="EMBL" id="RGI75715.1"/>
    </source>
</evidence>
<evidence type="ECO:0000256" key="3">
    <source>
        <dbReference type="ARBA" id="ARBA00022801"/>
    </source>
</evidence>
<dbReference type="SUPFAM" id="SSF75005">
    <property type="entry name" value="Arabinanase/levansucrase/invertase"/>
    <property type="match status" value="1"/>
</dbReference>
<dbReference type="Proteomes" id="UP000263754">
    <property type="component" value="Unassembled WGS sequence"/>
</dbReference>
<dbReference type="PANTHER" id="PTHR43772:SF2">
    <property type="entry name" value="PUTATIVE (AFU_ORTHOLOGUE AFUA_2G04480)-RELATED"/>
    <property type="match status" value="1"/>
</dbReference>
<evidence type="ECO:0000256" key="4">
    <source>
        <dbReference type="ARBA" id="ARBA00023277"/>
    </source>
</evidence>
<dbReference type="Pfam" id="PF04616">
    <property type="entry name" value="Glyco_hydro_43"/>
    <property type="match status" value="1"/>
</dbReference>
<evidence type="ECO:0000256" key="7">
    <source>
        <dbReference type="SAM" id="SignalP"/>
    </source>
</evidence>
<protein>
    <submittedName>
        <fullName evidence="8">Glycosyl hydrolase family 43</fullName>
    </submittedName>
</protein>